<dbReference type="EMBL" id="CP041692">
    <property type="protein sequence ID" value="QDP98256.1"/>
    <property type="molecule type" value="Genomic_DNA"/>
</dbReference>
<feature type="region of interest" description="Disordered" evidence="1">
    <location>
        <begin position="35"/>
        <end position="74"/>
    </location>
</feature>
<proteinExistence type="predicted"/>
<feature type="domain" description="DUF2510" evidence="3">
    <location>
        <begin position="11"/>
        <end position="44"/>
    </location>
</feature>
<keyword evidence="2" id="KW-1133">Transmembrane helix</keyword>
<gene>
    <name evidence="4" type="ORF">FOE78_22205</name>
</gene>
<keyword evidence="5" id="KW-1185">Reference proteome</keyword>
<feature type="compositionally biased region" description="Low complexity" evidence="1">
    <location>
        <begin position="53"/>
        <end position="63"/>
    </location>
</feature>
<dbReference type="Pfam" id="PF10708">
    <property type="entry name" value="DUF2510"/>
    <property type="match status" value="1"/>
</dbReference>
<name>A0A516Q489_9ACTN</name>
<keyword evidence="2" id="KW-0472">Membrane</keyword>
<dbReference type="KEGG" id="mik:FOE78_22205"/>
<feature type="transmembrane region" description="Helical" evidence="2">
    <location>
        <begin position="95"/>
        <end position="116"/>
    </location>
</feature>
<evidence type="ECO:0000256" key="1">
    <source>
        <dbReference type="SAM" id="MobiDB-lite"/>
    </source>
</evidence>
<evidence type="ECO:0000259" key="3">
    <source>
        <dbReference type="Pfam" id="PF10708"/>
    </source>
</evidence>
<feature type="compositionally biased region" description="Polar residues" evidence="1">
    <location>
        <begin position="135"/>
        <end position="146"/>
    </location>
</feature>
<organism evidence="4 5">
    <name type="scientific">Microlunatus elymi</name>
    <dbReference type="NCBI Taxonomy" id="2596828"/>
    <lineage>
        <taxon>Bacteria</taxon>
        <taxon>Bacillati</taxon>
        <taxon>Actinomycetota</taxon>
        <taxon>Actinomycetes</taxon>
        <taxon>Propionibacteriales</taxon>
        <taxon>Propionibacteriaceae</taxon>
        <taxon>Microlunatus</taxon>
    </lineage>
</organism>
<evidence type="ECO:0000313" key="4">
    <source>
        <dbReference type="EMBL" id="QDP98256.1"/>
    </source>
</evidence>
<feature type="region of interest" description="Disordered" evidence="1">
    <location>
        <begin position="127"/>
        <end position="175"/>
    </location>
</feature>
<accession>A0A516Q489</accession>
<evidence type="ECO:0000313" key="5">
    <source>
        <dbReference type="Proteomes" id="UP000319263"/>
    </source>
</evidence>
<dbReference type="InterPro" id="IPR018929">
    <property type="entry name" value="DUF2510"/>
</dbReference>
<evidence type="ECO:0000256" key="2">
    <source>
        <dbReference type="SAM" id="Phobius"/>
    </source>
</evidence>
<dbReference type="Proteomes" id="UP000319263">
    <property type="component" value="Chromosome"/>
</dbReference>
<dbReference type="OrthoDB" id="5065474at2"/>
<keyword evidence="2" id="KW-0812">Transmembrane</keyword>
<protein>
    <submittedName>
        <fullName evidence="4">DUF2510 domain-containing protein</fullName>
    </submittedName>
</protein>
<reference evidence="4 5" key="1">
    <citation type="submission" date="2019-07" db="EMBL/GenBank/DDBJ databases">
        <title>Microlunatus dokdonensis sp. nov. isolated from the rhizospheric soil of the wild plant Elymus tsukushiensis.</title>
        <authorList>
            <person name="Ghim S.-Y."/>
            <person name="Hwang Y.-J."/>
            <person name="Son J.-S."/>
            <person name="Shin J.-H."/>
        </authorList>
    </citation>
    <scope>NUCLEOTIDE SEQUENCE [LARGE SCALE GENOMIC DNA]</scope>
    <source>
        <strain evidence="4 5">KUDC0627</strain>
    </source>
</reference>
<dbReference type="AlphaFoldDB" id="A0A516Q489"/>
<sequence>MPHTLPHVASAGWYPDPGGQPGMYRYWDGHAWSAATSPNPSVPPPSQGIGQPGDQTTGQQAYGQQGGQQFGQQPYGQYGSAYEAYQQQEKKKSPIGWWIGGGLGLIAIIVVIVLLIRTLGGGSLLGGDEPGGQGSTNPCPTTTASASAKPHPNDGRVHGGPVSYPELGSPWSTPHGDDRVPFGSDVQTQEITIEPHYQGNNSWVASVLIAQLIAGDGFFTPQQGSEIVAKCIVGAFYGDNPVQRHDEESKATKVDGHDAWLLKSHLTFDIEGLKAKGETMTILIIDAGATSGLFYSSIPDNAKQYQPDADRVMSEITVDG</sequence>